<accession>A0A3P7RZD7</accession>
<keyword evidence="1" id="KW-0732">Signal</keyword>
<protein>
    <recommendedName>
        <fullName evidence="7">Peptidase M23</fullName>
    </recommendedName>
</protein>
<dbReference type="KEGG" id="cbar:PATL70BA_2158"/>
<evidence type="ECO:0000259" key="3">
    <source>
        <dbReference type="PROSITE" id="PS51109"/>
    </source>
</evidence>
<evidence type="ECO:0000259" key="4">
    <source>
        <dbReference type="PROSITE" id="PS51782"/>
    </source>
</evidence>
<dbReference type="InterPro" id="IPR016047">
    <property type="entry name" value="M23ase_b-sheet_dom"/>
</dbReference>
<dbReference type="Gene3D" id="2.70.70.10">
    <property type="entry name" value="Glucose Permease (Domain IIA)"/>
    <property type="match status" value="1"/>
</dbReference>
<dbReference type="PROSITE" id="PS51109">
    <property type="entry name" value="G5"/>
    <property type="match status" value="1"/>
</dbReference>
<dbReference type="PROSITE" id="PS51782">
    <property type="entry name" value="LYSM"/>
    <property type="match status" value="1"/>
</dbReference>
<dbReference type="CDD" id="cd12797">
    <property type="entry name" value="M23_peptidase"/>
    <property type="match status" value="1"/>
</dbReference>
<dbReference type="EMBL" id="LR130778">
    <property type="protein sequence ID" value="VDN48046.1"/>
    <property type="molecule type" value="Genomic_DNA"/>
</dbReference>
<dbReference type="PANTHER" id="PTHR21666:SF270">
    <property type="entry name" value="MUREIN HYDROLASE ACTIVATOR ENVC"/>
    <property type="match status" value="1"/>
</dbReference>
<dbReference type="GO" id="GO:0004222">
    <property type="term" value="F:metalloendopeptidase activity"/>
    <property type="evidence" value="ECO:0007669"/>
    <property type="project" value="TreeGrafter"/>
</dbReference>
<dbReference type="InterPro" id="IPR018392">
    <property type="entry name" value="LysM"/>
</dbReference>
<dbReference type="Pfam" id="PF01551">
    <property type="entry name" value="Peptidase_M23"/>
    <property type="match status" value="1"/>
</dbReference>
<feature type="domain" description="LysM" evidence="4">
    <location>
        <begin position="280"/>
        <end position="326"/>
    </location>
</feature>
<organism evidence="5 6">
    <name type="scientific">Petrocella atlantisensis</name>
    <dbReference type="NCBI Taxonomy" id="2173034"/>
    <lineage>
        <taxon>Bacteria</taxon>
        <taxon>Bacillati</taxon>
        <taxon>Bacillota</taxon>
        <taxon>Clostridia</taxon>
        <taxon>Lachnospirales</taxon>
        <taxon>Vallitaleaceae</taxon>
        <taxon>Petrocella</taxon>
    </lineage>
</organism>
<keyword evidence="6" id="KW-1185">Reference proteome</keyword>
<feature type="domain" description="G5" evidence="3">
    <location>
        <begin position="333"/>
        <end position="413"/>
    </location>
</feature>
<gene>
    <name evidence="5" type="ORF">PATL70BA_2158</name>
</gene>
<dbReference type="AlphaFoldDB" id="A0A3P7RZD7"/>
<dbReference type="Proteomes" id="UP000279029">
    <property type="component" value="Chromosome"/>
</dbReference>
<dbReference type="SUPFAM" id="SSF51261">
    <property type="entry name" value="Duplicated hybrid motif"/>
    <property type="match status" value="1"/>
</dbReference>
<evidence type="ECO:0000256" key="1">
    <source>
        <dbReference type="ARBA" id="ARBA00022729"/>
    </source>
</evidence>
<evidence type="ECO:0008006" key="7">
    <source>
        <dbReference type="Google" id="ProtNLM"/>
    </source>
</evidence>
<dbReference type="InterPro" id="IPR011055">
    <property type="entry name" value="Dup_hybrid_motif"/>
</dbReference>
<reference evidence="5 6" key="1">
    <citation type="submission" date="2018-09" db="EMBL/GenBank/DDBJ databases">
        <authorList>
            <person name="Postec A."/>
        </authorList>
    </citation>
    <scope>NUCLEOTIDE SEQUENCE [LARGE SCALE GENOMIC DNA]</scope>
    <source>
        <strain evidence="5">70B-A</strain>
    </source>
</reference>
<dbReference type="SMART" id="SM01208">
    <property type="entry name" value="G5"/>
    <property type="match status" value="1"/>
</dbReference>
<dbReference type="CDD" id="cd00118">
    <property type="entry name" value="LysM"/>
    <property type="match status" value="1"/>
</dbReference>
<evidence type="ECO:0000313" key="5">
    <source>
        <dbReference type="EMBL" id="VDN48046.1"/>
    </source>
</evidence>
<name>A0A3P7RZD7_9FIRM</name>
<sequence length="543" mass="59174">MNGVLKYKENFFLRYKKEIALTLGAVLTFSAVVRYAPSDAAQSGAIHARNTNSQSVEEQLVENGYKVLIDGVELGVVKNKDDGQAATNQAVEMVIAKLGYNPEVEPVLTFEANYTNEKNYIASEELATTIASQVIDNLDRHKVMAYVMKIGDDFTVAVKNEEDIKKVLLKAQSIYVNTDMALDISLAKDVHNGLIIKPQVIMLKEEDSARTFTASGIEEDSTTTQEPTEEAPKDATKEGVTVDVDFAESVMAVEAYVFEDEVLSVDEATALITKENEEAKLYTVVSGDAPSTIAASNSMPLDQLYDLNPGLEENTLNMKIGDELVVMVPEPELSIATKEEVVYTESIIKGVSYVDNPDVYKGSDSVIDAGYDGVLQLTAVVSKVNGKEIGREITNQTILKEAKDKVVSRGTKPLPKKGATGNYKYPLTNFRVTSPFGRRWGAFHSGVDLSAPTGTTVRASDGGTVTVAGWRGNYGYLVEIDHGNGIRTRYGHNSKINVKVGQKVAQYETIAKVGSTGRSTGPHVHFEIRFDGVAANPMNYLEH</sequence>
<dbReference type="RefSeq" id="WP_125137244.1">
    <property type="nucleotide sequence ID" value="NZ_LR130778.1"/>
</dbReference>
<evidence type="ECO:0000313" key="6">
    <source>
        <dbReference type="Proteomes" id="UP000279029"/>
    </source>
</evidence>
<evidence type="ECO:0000256" key="2">
    <source>
        <dbReference type="SAM" id="MobiDB-lite"/>
    </source>
</evidence>
<dbReference type="Gene3D" id="2.20.230.10">
    <property type="entry name" value="Resuscitation-promoting factor rpfb"/>
    <property type="match status" value="1"/>
</dbReference>
<dbReference type="InterPro" id="IPR050570">
    <property type="entry name" value="Cell_wall_metabolism_enzyme"/>
</dbReference>
<dbReference type="OrthoDB" id="9809488at2"/>
<feature type="region of interest" description="Disordered" evidence="2">
    <location>
        <begin position="214"/>
        <end position="238"/>
    </location>
</feature>
<proteinExistence type="predicted"/>
<dbReference type="Pfam" id="PF01476">
    <property type="entry name" value="LysM"/>
    <property type="match status" value="1"/>
</dbReference>
<dbReference type="Pfam" id="PF07501">
    <property type="entry name" value="G5"/>
    <property type="match status" value="1"/>
</dbReference>
<dbReference type="InterPro" id="IPR011098">
    <property type="entry name" value="G5_dom"/>
</dbReference>
<dbReference type="InterPro" id="IPR036779">
    <property type="entry name" value="LysM_dom_sf"/>
</dbReference>
<dbReference type="Gene3D" id="3.10.350.10">
    <property type="entry name" value="LysM domain"/>
    <property type="match status" value="1"/>
</dbReference>
<dbReference type="PANTHER" id="PTHR21666">
    <property type="entry name" value="PEPTIDASE-RELATED"/>
    <property type="match status" value="1"/>
</dbReference>